<evidence type="ECO:0008006" key="3">
    <source>
        <dbReference type="Google" id="ProtNLM"/>
    </source>
</evidence>
<dbReference type="Proteomes" id="UP001221757">
    <property type="component" value="Unassembled WGS sequence"/>
</dbReference>
<dbReference type="InterPro" id="IPR011333">
    <property type="entry name" value="SKP1/BTB/POZ_sf"/>
</dbReference>
<dbReference type="AlphaFoldDB" id="A0AAD7DG21"/>
<protein>
    <recommendedName>
        <fullName evidence="3">BTB domain-containing protein</fullName>
    </recommendedName>
</protein>
<accession>A0AAD7DG21</accession>
<organism evidence="1 2">
    <name type="scientific">Mycena rosella</name>
    <name type="common">Pink bonnet</name>
    <name type="synonym">Agaricus rosellus</name>
    <dbReference type="NCBI Taxonomy" id="1033263"/>
    <lineage>
        <taxon>Eukaryota</taxon>
        <taxon>Fungi</taxon>
        <taxon>Dikarya</taxon>
        <taxon>Basidiomycota</taxon>
        <taxon>Agaricomycotina</taxon>
        <taxon>Agaricomycetes</taxon>
        <taxon>Agaricomycetidae</taxon>
        <taxon>Agaricales</taxon>
        <taxon>Marasmiineae</taxon>
        <taxon>Mycenaceae</taxon>
        <taxon>Mycena</taxon>
    </lineage>
</organism>
<keyword evidence="2" id="KW-1185">Reference proteome</keyword>
<comment type="caution">
    <text evidence="1">The sequence shown here is derived from an EMBL/GenBank/DDBJ whole genome shotgun (WGS) entry which is preliminary data.</text>
</comment>
<dbReference type="EMBL" id="JARKIE010000065">
    <property type="protein sequence ID" value="KAJ7690353.1"/>
    <property type="molecule type" value="Genomic_DNA"/>
</dbReference>
<sequence>MVSTRIQRPAPYSMTSSECTTPIRRILNYNSGEDDLRIIRVQNMRFKVNAHILREGSPVFKSILHKSGDSPIVLSGHTGSQFRAFLWALYAQPLPGAKNLDIARLCSIAEVALKYQFNSLMLWSMDGIKTLVNAPDTLLRTAPSEIFVRLTRLALLYRDTHLSRSIQLKWLTRIHWHDLPPAPALVVADAYDLRHLLCHAYYVHLVDVSPRIARGQPIGGAGSPLTPTQNLHVFCGYHSLLALWRQLQDAAPAFAPAPTCTASAHAQRCAVAWAARWALEAGRATTLSPVDVLCRLLFMERQLEADEVLKACMDEGCRLEALDAVAKKRAEISDNLHHHFDL</sequence>
<dbReference type="Gene3D" id="3.30.710.10">
    <property type="entry name" value="Potassium Channel Kv1.1, Chain A"/>
    <property type="match status" value="1"/>
</dbReference>
<reference evidence="1" key="1">
    <citation type="submission" date="2023-03" db="EMBL/GenBank/DDBJ databases">
        <title>Massive genome expansion in bonnet fungi (Mycena s.s.) driven by repeated elements and novel gene families across ecological guilds.</title>
        <authorList>
            <consortium name="Lawrence Berkeley National Laboratory"/>
            <person name="Harder C.B."/>
            <person name="Miyauchi S."/>
            <person name="Viragh M."/>
            <person name="Kuo A."/>
            <person name="Thoen E."/>
            <person name="Andreopoulos B."/>
            <person name="Lu D."/>
            <person name="Skrede I."/>
            <person name="Drula E."/>
            <person name="Henrissat B."/>
            <person name="Morin E."/>
            <person name="Kohler A."/>
            <person name="Barry K."/>
            <person name="LaButti K."/>
            <person name="Morin E."/>
            <person name="Salamov A."/>
            <person name="Lipzen A."/>
            <person name="Mereny Z."/>
            <person name="Hegedus B."/>
            <person name="Baldrian P."/>
            <person name="Stursova M."/>
            <person name="Weitz H."/>
            <person name="Taylor A."/>
            <person name="Grigoriev I.V."/>
            <person name="Nagy L.G."/>
            <person name="Martin F."/>
            <person name="Kauserud H."/>
        </authorList>
    </citation>
    <scope>NUCLEOTIDE SEQUENCE</scope>
    <source>
        <strain evidence="1">CBHHK067</strain>
    </source>
</reference>
<name>A0AAD7DG21_MYCRO</name>
<evidence type="ECO:0000313" key="2">
    <source>
        <dbReference type="Proteomes" id="UP001221757"/>
    </source>
</evidence>
<proteinExistence type="predicted"/>
<gene>
    <name evidence="1" type="ORF">B0H17DRAFT_1065016</name>
</gene>
<dbReference type="SUPFAM" id="SSF54695">
    <property type="entry name" value="POZ domain"/>
    <property type="match status" value="1"/>
</dbReference>
<evidence type="ECO:0000313" key="1">
    <source>
        <dbReference type="EMBL" id="KAJ7690353.1"/>
    </source>
</evidence>